<dbReference type="InterPro" id="IPR001667">
    <property type="entry name" value="DDH_dom"/>
</dbReference>
<evidence type="ECO:0000259" key="1">
    <source>
        <dbReference type="Pfam" id="PF01368"/>
    </source>
</evidence>
<proteinExistence type="predicted"/>
<dbReference type="InterPro" id="IPR051673">
    <property type="entry name" value="SSDNA_exonuclease_RecJ"/>
</dbReference>
<dbReference type="Proteomes" id="UP000244066">
    <property type="component" value="Unassembled WGS sequence"/>
</dbReference>
<feature type="domain" description="DDH" evidence="1">
    <location>
        <begin position="37"/>
        <end position="149"/>
    </location>
</feature>
<dbReference type="PANTHER" id="PTHR30255">
    <property type="entry name" value="SINGLE-STRANDED-DNA-SPECIFIC EXONUCLEASE RECJ"/>
    <property type="match status" value="1"/>
</dbReference>
<dbReference type="GO" id="GO:0004527">
    <property type="term" value="F:exonuclease activity"/>
    <property type="evidence" value="ECO:0007669"/>
    <property type="project" value="UniProtKB-KW"/>
</dbReference>
<accession>A0A2R7Y9Y3</accession>
<sequence length="400" mass="43896">MPVTSVKTYRCSPMGLSEYFDDLKRAGEVVRSSSRALVVYHDDADGICSAAIALSALESLGIKTDSVCIEKLHPTILYKIHGSRYDAYVYTDIGSGKADLIEKLVGDELVIILDHHDPVVVRKPNVLNLNPELYGFSGEREVSGATATYLFADKLADVRHVAWAAVVGSAELGGSLTSLNRIPLEHAVKLGDVEVRESAGRERYYVVPFGEAWDRLSAKLTTLGSVGYYADGPKKALEACIRKELDEGEIERLEEYRKQVFSKVMAELRRHGITRGERVQWFSVGDSFAGMGTKVLGTFTSILAYRGFVDQKKYLVGFMNFPRTIPQLGELEGEWTKLSARAPKLLAELISKEAMPPVSRLVVEATSYVGGHGDGHSTAASGLIPKGTEDDFLKKMEEIA</sequence>
<gene>
    <name evidence="2" type="ORF">B9J98_00460</name>
</gene>
<dbReference type="Gene3D" id="3.90.1640.30">
    <property type="match status" value="1"/>
</dbReference>
<dbReference type="EMBL" id="NDWU01000001">
    <property type="protein sequence ID" value="PUA34350.1"/>
    <property type="molecule type" value="Genomic_DNA"/>
</dbReference>
<evidence type="ECO:0000313" key="2">
    <source>
        <dbReference type="EMBL" id="PUA34350.1"/>
    </source>
</evidence>
<name>A0A2R7Y9Y3_9ARCH</name>
<evidence type="ECO:0000313" key="3">
    <source>
        <dbReference type="Proteomes" id="UP000244066"/>
    </source>
</evidence>
<dbReference type="InterPro" id="IPR038763">
    <property type="entry name" value="DHH_sf"/>
</dbReference>
<reference evidence="2 3" key="1">
    <citation type="submission" date="2017-04" db="EMBL/GenBank/DDBJ databases">
        <title>Draft Aigarchaeota genome from a New Zealand hot spring.</title>
        <authorList>
            <person name="Reysenbach A.-L."/>
            <person name="Donaho J.A."/>
            <person name="Gerhart J."/>
            <person name="Kelley J.F."/>
            <person name="Kouba K."/>
            <person name="Podar M."/>
            <person name="Stott M."/>
        </authorList>
    </citation>
    <scope>NUCLEOTIDE SEQUENCE [LARGE SCALE GENOMIC DNA]</scope>
    <source>
        <strain evidence="2">NZ13_MG1</strain>
    </source>
</reference>
<organism evidence="2 3">
    <name type="scientific">Candidatus Terraquivivens tikiterensis</name>
    <dbReference type="NCBI Taxonomy" id="1980982"/>
    <lineage>
        <taxon>Archaea</taxon>
        <taxon>Nitrososphaerota</taxon>
        <taxon>Candidatus Wolframiiraptoraceae</taxon>
        <taxon>Candidatus Terraquivivens</taxon>
    </lineage>
</organism>
<dbReference type="PANTHER" id="PTHR30255:SF2">
    <property type="entry name" value="SINGLE-STRANDED-DNA-SPECIFIC EXONUCLEASE RECJ"/>
    <property type="match status" value="1"/>
</dbReference>
<dbReference type="SUPFAM" id="SSF64182">
    <property type="entry name" value="DHH phosphoesterases"/>
    <property type="match status" value="1"/>
</dbReference>
<dbReference type="AlphaFoldDB" id="A0A2R7Y9Y3"/>
<dbReference type="Pfam" id="PF01368">
    <property type="entry name" value="DHH"/>
    <property type="match status" value="1"/>
</dbReference>
<protein>
    <recommendedName>
        <fullName evidence="1">DDH domain-containing protein</fullName>
    </recommendedName>
</protein>
<comment type="caution">
    <text evidence="2">The sequence shown here is derived from an EMBL/GenBank/DDBJ whole genome shotgun (WGS) entry which is preliminary data.</text>
</comment>